<evidence type="ECO:0000313" key="2">
    <source>
        <dbReference type="Proteomes" id="UP000824162"/>
    </source>
</evidence>
<organism evidence="1 2">
    <name type="scientific">Candidatus Monoglobus merdigallinarum</name>
    <dbReference type="NCBI Taxonomy" id="2838698"/>
    <lineage>
        <taxon>Bacteria</taxon>
        <taxon>Bacillati</taxon>
        <taxon>Bacillota</taxon>
        <taxon>Clostridia</taxon>
        <taxon>Monoglobales</taxon>
        <taxon>Monoglobaceae</taxon>
        <taxon>Monoglobus</taxon>
    </lineage>
</organism>
<evidence type="ECO:0000313" key="1">
    <source>
        <dbReference type="EMBL" id="HIV86024.1"/>
    </source>
</evidence>
<dbReference type="Proteomes" id="UP000824162">
    <property type="component" value="Unassembled WGS sequence"/>
</dbReference>
<reference evidence="1" key="2">
    <citation type="submission" date="2021-04" db="EMBL/GenBank/DDBJ databases">
        <authorList>
            <person name="Gilroy R."/>
        </authorList>
    </citation>
    <scope>NUCLEOTIDE SEQUENCE</scope>
    <source>
        <strain evidence="1">5790</strain>
    </source>
</reference>
<dbReference type="EMBL" id="DXIJ01000091">
    <property type="protein sequence ID" value="HIV86024.1"/>
    <property type="molecule type" value="Genomic_DNA"/>
</dbReference>
<name>A0A9D1PSB6_9FIRM</name>
<dbReference type="Pfam" id="PF18907">
    <property type="entry name" value="DUF5662"/>
    <property type="match status" value="1"/>
</dbReference>
<proteinExistence type="predicted"/>
<sequence>MKKAWGHFVTITKHRHLVIKHAFKAGIPLRGLLHDLSKYSPTEFSKGAKYYMGGIKSPNEGERAAYGYSLAWMHHKGRNKHHFEYWTDYNPKTKRLEAVKMPLVYVKEMLCDRIAASKTYQKENYTDEHPLIYFSSGNARRVMHHETAALLEELLIMLRDKGENETFKYIKSLKNY</sequence>
<comment type="caution">
    <text evidence="1">The sequence shown here is derived from an EMBL/GenBank/DDBJ whole genome shotgun (WGS) entry which is preliminary data.</text>
</comment>
<gene>
    <name evidence="1" type="ORF">H9900_04355</name>
</gene>
<reference evidence="1" key="1">
    <citation type="journal article" date="2021" name="PeerJ">
        <title>Extensive microbial diversity within the chicken gut microbiome revealed by metagenomics and culture.</title>
        <authorList>
            <person name="Gilroy R."/>
            <person name="Ravi A."/>
            <person name="Getino M."/>
            <person name="Pursley I."/>
            <person name="Horton D.L."/>
            <person name="Alikhan N.F."/>
            <person name="Baker D."/>
            <person name="Gharbi K."/>
            <person name="Hall N."/>
            <person name="Watson M."/>
            <person name="Adriaenssens E.M."/>
            <person name="Foster-Nyarko E."/>
            <person name="Jarju S."/>
            <person name="Secka A."/>
            <person name="Antonio M."/>
            <person name="Oren A."/>
            <person name="Chaudhuri R.R."/>
            <person name="La Ragione R."/>
            <person name="Hildebrand F."/>
            <person name="Pallen M.J."/>
        </authorList>
    </citation>
    <scope>NUCLEOTIDE SEQUENCE</scope>
    <source>
        <strain evidence="1">5790</strain>
    </source>
</reference>
<dbReference type="InterPro" id="IPR043721">
    <property type="entry name" value="DUF5662"/>
</dbReference>
<accession>A0A9D1PSB6</accession>
<dbReference type="AlphaFoldDB" id="A0A9D1PSB6"/>
<protein>
    <submittedName>
        <fullName evidence="1">Catalase</fullName>
    </submittedName>
</protein>